<accession>A0A840E9J4</accession>
<gene>
    <name evidence="2" type="ORF">GGR28_001092</name>
</gene>
<organism evidence="2 3">
    <name type="scientific">Neolewinella aquimaris</name>
    <dbReference type="NCBI Taxonomy" id="1835722"/>
    <lineage>
        <taxon>Bacteria</taxon>
        <taxon>Pseudomonadati</taxon>
        <taxon>Bacteroidota</taxon>
        <taxon>Saprospiria</taxon>
        <taxon>Saprospirales</taxon>
        <taxon>Lewinellaceae</taxon>
        <taxon>Neolewinella</taxon>
    </lineage>
</organism>
<dbReference type="InterPro" id="IPR023213">
    <property type="entry name" value="CAT-like_dom_sf"/>
</dbReference>
<keyword evidence="2" id="KW-0012">Acyltransferase</keyword>
<evidence type="ECO:0000256" key="1">
    <source>
        <dbReference type="PIRSR" id="PIRSR000440-1"/>
    </source>
</evidence>
<dbReference type="Proteomes" id="UP000576209">
    <property type="component" value="Unassembled WGS sequence"/>
</dbReference>
<dbReference type="GO" id="GO:0008811">
    <property type="term" value="F:chloramphenicol O-acetyltransferase activity"/>
    <property type="evidence" value="ECO:0007669"/>
    <property type="project" value="UniProtKB-EC"/>
</dbReference>
<dbReference type="PANTHER" id="PTHR38474:SF1">
    <property type="entry name" value="SLR0299 PROTEIN"/>
    <property type="match status" value="1"/>
</dbReference>
<dbReference type="Gene3D" id="3.30.559.10">
    <property type="entry name" value="Chloramphenicol acetyltransferase-like domain"/>
    <property type="match status" value="1"/>
</dbReference>
<dbReference type="PANTHER" id="PTHR38474">
    <property type="entry name" value="SLR0299 PROTEIN"/>
    <property type="match status" value="1"/>
</dbReference>
<feature type="active site" description="Proton acceptor" evidence="1">
    <location>
        <position position="185"/>
    </location>
</feature>
<dbReference type="RefSeq" id="WP_183494727.1">
    <property type="nucleotide sequence ID" value="NZ_JACIFF010000002.1"/>
</dbReference>
<dbReference type="InterPro" id="IPR001707">
    <property type="entry name" value="Cmp_AcTrfase"/>
</dbReference>
<keyword evidence="2" id="KW-0808">Transferase</keyword>
<dbReference type="EC" id="2.3.1.28" evidence="2"/>
<evidence type="ECO:0000313" key="2">
    <source>
        <dbReference type="EMBL" id="MBB4078479.1"/>
    </source>
</evidence>
<comment type="caution">
    <text evidence="2">The sequence shown here is derived from an EMBL/GenBank/DDBJ whole genome shotgun (WGS) entry which is preliminary data.</text>
</comment>
<protein>
    <submittedName>
        <fullName evidence="2">Chloramphenicol O-acetyltransferase type A</fullName>
        <ecNumber evidence="2">2.3.1.28</ecNumber>
    </submittedName>
</protein>
<dbReference type="Pfam" id="PF00302">
    <property type="entry name" value="CAT"/>
    <property type="match status" value="1"/>
</dbReference>
<proteinExistence type="predicted"/>
<dbReference type="SMART" id="SM01059">
    <property type="entry name" value="CAT"/>
    <property type="match status" value="1"/>
</dbReference>
<dbReference type="PIRSF" id="PIRSF000440">
    <property type="entry name" value="CAT"/>
    <property type="match status" value="1"/>
</dbReference>
<name>A0A840E9J4_9BACT</name>
<keyword evidence="3" id="KW-1185">Reference proteome</keyword>
<dbReference type="EMBL" id="JACIFF010000002">
    <property type="protein sequence ID" value="MBB4078479.1"/>
    <property type="molecule type" value="Genomic_DNA"/>
</dbReference>
<sequence>MKRLDLDHWPRREHFHFFRQFSEPFFGVTVRIDCTEAYRYCERSGESFFLHYLHKCLAAVNGVEAFRYRVEGDQVVVHDVIHASATIGREDGSFGFSYILFHPDVQQFVTGARAEIGRVRETRGLDVGVAGADVIHFSAVPWLDFTGLSHARHHGRPDSCPKISVGKMTERDGRLRMPVSIHGHHGLMDGREVGQFVDLFQELMLTSGPASRESETENSTAPGR</sequence>
<dbReference type="SUPFAM" id="SSF52777">
    <property type="entry name" value="CoA-dependent acyltransferases"/>
    <property type="match status" value="1"/>
</dbReference>
<reference evidence="2 3" key="1">
    <citation type="submission" date="2020-08" db="EMBL/GenBank/DDBJ databases">
        <title>Genomic Encyclopedia of Type Strains, Phase IV (KMG-IV): sequencing the most valuable type-strain genomes for metagenomic binning, comparative biology and taxonomic classification.</title>
        <authorList>
            <person name="Goeker M."/>
        </authorList>
    </citation>
    <scope>NUCLEOTIDE SEQUENCE [LARGE SCALE GENOMIC DNA]</scope>
    <source>
        <strain evidence="2 3">DSM 105137</strain>
    </source>
</reference>
<evidence type="ECO:0000313" key="3">
    <source>
        <dbReference type="Proteomes" id="UP000576209"/>
    </source>
</evidence>
<dbReference type="AlphaFoldDB" id="A0A840E9J4"/>